<dbReference type="SUPFAM" id="SSF81298">
    <property type="entry name" value="Adenylylcyclase toxin (the edema factor)"/>
    <property type="match status" value="1"/>
</dbReference>
<reference evidence="3 4" key="1">
    <citation type="submission" date="2014-06" db="EMBL/GenBank/DDBJ databases">
        <title>Whole Genome Sequences of Three Symbiotic Endozoicomonas Bacteria.</title>
        <authorList>
            <person name="Neave M.J."/>
            <person name="Apprill A."/>
            <person name="Voolstra C.R."/>
        </authorList>
    </citation>
    <scope>NUCLEOTIDE SEQUENCE [LARGE SCALE GENOMIC DNA]</scope>
    <source>
        <strain evidence="3 4">DSM 25634</strain>
    </source>
</reference>
<feature type="compositionally biased region" description="Polar residues" evidence="1">
    <location>
        <begin position="19"/>
        <end position="30"/>
    </location>
</feature>
<feature type="compositionally biased region" description="Basic and acidic residues" evidence="1">
    <location>
        <begin position="8"/>
        <end position="18"/>
    </location>
</feature>
<dbReference type="Proteomes" id="UP000028073">
    <property type="component" value="Unassembled WGS sequence"/>
</dbReference>
<keyword evidence="4" id="KW-1185">Reference proteome</keyword>
<dbReference type="eggNOG" id="COG3064">
    <property type="taxonomic scope" value="Bacteria"/>
</dbReference>
<dbReference type="GO" id="GO:0005576">
    <property type="term" value="C:extracellular region"/>
    <property type="evidence" value="ECO:0007669"/>
    <property type="project" value="InterPro"/>
</dbReference>
<feature type="region of interest" description="Disordered" evidence="1">
    <location>
        <begin position="544"/>
        <end position="650"/>
    </location>
</feature>
<feature type="region of interest" description="Disordered" evidence="1">
    <location>
        <begin position="147"/>
        <end position="168"/>
    </location>
</feature>
<dbReference type="EMBL" id="JOKH01000002">
    <property type="protein sequence ID" value="KEQ18275.1"/>
    <property type="molecule type" value="Genomic_DNA"/>
</dbReference>
<dbReference type="Gene3D" id="3.90.1760.10">
    <property type="entry name" value="Anthrax toxin, edema factor, central domain"/>
    <property type="match status" value="1"/>
</dbReference>
<name>A0A081NIK2_9GAMM</name>
<dbReference type="GO" id="GO:0008294">
    <property type="term" value="F:calcium- and calmodulin-responsive adenylate cyclase activity"/>
    <property type="evidence" value="ECO:0007669"/>
    <property type="project" value="InterPro"/>
</dbReference>
<feature type="compositionally biased region" description="Acidic residues" evidence="1">
    <location>
        <begin position="562"/>
        <end position="571"/>
    </location>
</feature>
<feature type="compositionally biased region" description="Basic and acidic residues" evidence="1">
    <location>
        <begin position="620"/>
        <end position="637"/>
    </location>
</feature>
<evidence type="ECO:0000259" key="2">
    <source>
        <dbReference type="Pfam" id="PF03497"/>
    </source>
</evidence>
<dbReference type="Gene3D" id="3.30.70.1720">
    <property type="match status" value="1"/>
</dbReference>
<gene>
    <name evidence="3" type="ORF">GZ78_12175</name>
</gene>
<comment type="caution">
    <text evidence="3">The sequence shown here is derived from an EMBL/GenBank/DDBJ whole genome shotgun (WGS) entry which is preliminary data.</text>
</comment>
<dbReference type="InterPro" id="IPR005165">
    <property type="entry name" value="Anthrax_toxin_edema_cen"/>
</dbReference>
<feature type="compositionally biased region" description="Polar residues" evidence="1">
    <location>
        <begin position="638"/>
        <end position="650"/>
    </location>
</feature>
<dbReference type="STRING" id="1137799.GZ78_12175"/>
<evidence type="ECO:0000256" key="1">
    <source>
        <dbReference type="SAM" id="MobiDB-lite"/>
    </source>
</evidence>
<dbReference type="RefSeq" id="WP_034835431.1">
    <property type="nucleotide sequence ID" value="NZ_JOKH01000002.1"/>
</dbReference>
<dbReference type="OrthoDB" id="1550625at2"/>
<feature type="domain" description="Anthrax toxin edema factor central" evidence="2">
    <location>
        <begin position="95"/>
        <end position="275"/>
    </location>
</feature>
<evidence type="ECO:0000313" key="3">
    <source>
        <dbReference type="EMBL" id="KEQ18275.1"/>
    </source>
</evidence>
<sequence length="650" mass="73190">MKIGPGHHQVDASSDRSSLKTSSNEASASYQFKPVHSGPGHKKIPAPSGDLDSKDLGQYSIKPESGTAKLLDLEDFAEPEPTLIVGLEMVNAHPKQGLPRDYLTRFMKSCSKRQMPFFSRFVEPVSKSLIARAWPTKNYMIKTKSANSGLPAGTIPSDQKYSKKAGDPKKVARLNQLTQKCLKSTWKDGRRVAVSIPLKLDFERIEELESQGYVFDREEMRDEQGKLLALRFKAFEGNNPKGKIQIQEAWLEEDDEWAIYEGPDRKSSIEVLAKPSEKEGAKALPYTADVDPLLEAFPLSDLDLGGKDKLPLPLISDVIVRKQVETYKNRLKSQFMEDTITAEQFVMKLSHYHDLEKELLKDFFTGITADGEHFEKEDPEMGNVTQRTRNMVSHYKRELQTQEDVVHHNVDAHSLATDESANYPVTAFFPESMGIHDGICMIFNEQQLLDVMFELMEAGYEPEKNLLWGKTRARRPSFNQALHHLEGKTLSQQQKDKQLGEEIEKYWDSGISSESNELEEEVMDFLLQASVQQQTEIEMAMRKLSLSSQGSEGNLSSSDSAIELDSDDDLISSDSAISLESEDEELSISTSSLRSTKHRPSLDSISEENDPGYGSDSEPEDLHDNLTREQLRARENLRSSGQSGQEISDE</sequence>
<accession>A0A081NIK2</accession>
<dbReference type="AlphaFoldDB" id="A0A081NIK2"/>
<dbReference type="Pfam" id="PF03497">
    <property type="entry name" value="Anthrax_toxA"/>
    <property type="match status" value="1"/>
</dbReference>
<dbReference type="InterPro" id="IPR037017">
    <property type="entry name" value="Anthrax_toxin_edema_cen_sf"/>
</dbReference>
<feature type="compositionally biased region" description="Low complexity" evidence="1">
    <location>
        <begin position="544"/>
        <end position="561"/>
    </location>
</feature>
<evidence type="ECO:0000313" key="4">
    <source>
        <dbReference type="Proteomes" id="UP000028073"/>
    </source>
</evidence>
<protein>
    <recommendedName>
        <fullName evidence="2">Anthrax toxin edema factor central domain-containing protein</fullName>
    </recommendedName>
</protein>
<feature type="region of interest" description="Disordered" evidence="1">
    <location>
        <begin position="1"/>
        <end position="59"/>
    </location>
</feature>
<organism evidence="3 4">
    <name type="scientific">Endozoicomonas numazuensis</name>
    <dbReference type="NCBI Taxonomy" id="1137799"/>
    <lineage>
        <taxon>Bacteria</taxon>
        <taxon>Pseudomonadati</taxon>
        <taxon>Pseudomonadota</taxon>
        <taxon>Gammaproteobacteria</taxon>
        <taxon>Oceanospirillales</taxon>
        <taxon>Endozoicomonadaceae</taxon>
        <taxon>Endozoicomonas</taxon>
    </lineage>
</organism>
<dbReference type="InterPro" id="IPR035099">
    <property type="entry name" value="Anthrax_toxin_C-terminal"/>
</dbReference>
<proteinExistence type="predicted"/>